<proteinExistence type="inferred from homology"/>
<dbReference type="Pfam" id="PF01189">
    <property type="entry name" value="Methyltr_RsmB-F"/>
    <property type="match status" value="1"/>
</dbReference>
<evidence type="ECO:0000313" key="11">
    <source>
        <dbReference type="EMBL" id="EDP98755.1"/>
    </source>
</evidence>
<evidence type="ECO:0000256" key="8">
    <source>
        <dbReference type="HAMAP-Rule" id="MF_01579"/>
    </source>
</evidence>
<evidence type="ECO:0000256" key="1">
    <source>
        <dbReference type="ARBA" id="ARBA00007494"/>
    </source>
</evidence>
<dbReference type="Proteomes" id="UP000005839">
    <property type="component" value="Unassembled WGS sequence"/>
</dbReference>
<keyword evidence="12" id="KW-1185">Reference proteome</keyword>
<keyword evidence="4 8" id="KW-0489">Methyltransferase</keyword>
<dbReference type="CDD" id="cd02440">
    <property type="entry name" value="AdoMet_MTases"/>
    <property type="match status" value="1"/>
</dbReference>
<dbReference type="InterPro" id="IPR031341">
    <property type="entry name" value="Methyltr_RsmF_N"/>
</dbReference>
<evidence type="ECO:0000256" key="3">
    <source>
        <dbReference type="ARBA" id="ARBA00022552"/>
    </source>
</evidence>
<dbReference type="SUPFAM" id="SSF53335">
    <property type="entry name" value="S-adenosyl-L-methionine-dependent methyltransferases"/>
    <property type="match status" value="1"/>
</dbReference>
<evidence type="ECO:0000256" key="6">
    <source>
        <dbReference type="ARBA" id="ARBA00022691"/>
    </source>
</evidence>
<name>A9DMD3_9GAMM</name>
<dbReference type="NCBIfam" id="TIGR00446">
    <property type="entry name" value="nop2p"/>
    <property type="match status" value="1"/>
</dbReference>
<dbReference type="InterPro" id="IPR048457">
    <property type="entry name" value="YebU_pre-PUA_dom"/>
</dbReference>
<dbReference type="InterPro" id="IPR023545">
    <property type="entry name" value="rRNA_ssu_MeTfrase_F"/>
</dbReference>
<dbReference type="AlphaFoldDB" id="A9DMD3"/>
<reference evidence="11 12" key="1">
    <citation type="submission" date="2007-10" db="EMBL/GenBank/DDBJ databases">
        <authorList>
            <person name="Yayanos A."/>
            <person name="Ferriera S."/>
            <person name="Johnson J."/>
            <person name="Kravitz S."/>
            <person name="Halpern A."/>
            <person name="Remington K."/>
            <person name="Beeson K."/>
            <person name="Tran B."/>
            <person name="Rogers Y.-H."/>
            <person name="Friedman R."/>
            <person name="Venter J.C."/>
        </authorList>
    </citation>
    <scope>NUCLEOTIDE SEQUENCE [LARGE SCALE GENOMIC DNA]</scope>
    <source>
        <strain evidence="11 12">KT99</strain>
    </source>
</reference>
<dbReference type="Gene3D" id="3.40.50.150">
    <property type="entry name" value="Vaccinia Virus protein VP39"/>
    <property type="match status" value="1"/>
</dbReference>
<keyword evidence="3 8" id="KW-0698">rRNA processing</keyword>
<evidence type="ECO:0000256" key="5">
    <source>
        <dbReference type="ARBA" id="ARBA00022679"/>
    </source>
</evidence>
<evidence type="ECO:0000256" key="7">
    <source>
        <dbReference type="ARBA" id="ARBA00022884"/>
    </source>
</evidence>
<dbReference type="GO" id="GO:0005737">
    <property type="term" value="C:cytoplasm"/>
    <property type="evidence" value="ECO:0007669"/>
    <property type="project" value="UniProtKB-SubCell"/>
</dbReference>
<dbReference type="InterPro" id="IPR001678">
    <property type="entry name" value="MeTrfase_RsmB-F_NOP2_dom"/>
</dbReference>
<dbReference type="InterPro" id="IPR029063">
    <property type="entry name" value="SAM-dependent_MTases_sf"/>
</dbReference>
<dbReference type="PROSITE" id="PS51686">
    <property type="entry name" value="SAM_MT_RSMB_NOP"/>
    <property type="match status" value="1"/>
</dbReference>
<dbReference type="InterPro" id="IPR023267">
    <property type="entry name" value="RCMT"/>
</dbReference>
<evidence type="ECO:0000256" key="2">
    <source>
        <dbReference type="ARBA" id="ARBA00022490"/>
    </source>
</evidence>
<dbReference type="GO" id="GO:0009383">
    <property type="term" value="F:rRNA (cytosine-C5-)-methyltransferase activity"/>
    <property type="evidence" value="ECO:0007669"/>
    <property type="project" value="TreeGrafter"/>
</dbReference>
<dbReference type="InterPro" id="IPR049560">
    <property type="entry name" value="MeTrfase_RsmB-F_NOP2_cat"/>
</dbReference>
<dbReference type="GO" id="GO:0003723">
    <property type="term" value="F:RNA binding"/>
    <property type="evidence" value="ECO:0007669"/>
    <property type="project" value="UniProtKB-UniRule"/>
</dbReference>
<dbReference type="Gene3D" id="3.10.450.720">
    <property type="match status" value="1"/>
</dbReference>
<organism evidence="11 12">
    <name type="scientific">Shewanella benthica KT99</name>
    <dbReference type="NCBI Taxonomy" id="314608"/>
    <lineage>
        <taxon>Bacteria</taxon>
        <taxon>Pseudomonadati</taxon>
        <taxon>Pseudomonadota</taxon>
        <taxon>Gammaproteobacteria</taxon>
        <taxon>Alteromonadales</taxon>
        <taxon>Shewanellaceae</taxon>
        <taxon>Shewanella</taxon>
    </lineage>
</organism>
<protein>
    <recommendedName>
        <fullName evidence="8">Ribosomal RNA small subunit methyltransferase F</fullName>
        <ecNumber evidence="8">2.1.1.178</ecNumber>
    </recommendedName>
    <alternativeName>
        <fullName evidence="8">16S rRNA m5C1407 methyltransferase</fullName>
    </alternativeName>
    <alternativeName>
        <fullName evidence="8">rRNA (cytosine-C(5)-)-methyltransferase RsmF</fullName>
    </alternativeName>
</protein>
<dbReference type="InterPro" id="IPR027391">
    <property type="entry name" value="Nol1_Nop2_Fmu_2"/>
</dbReference>
<sequence>MLVISIWLSTWFKMALINQDFIDSITQDMPAHLSMDDFVQYSSRPLRASIRVNTLKISSANFIELMQPKGWTLEPIPWCSDGFWISLDSEVQLGNTIEHLQGLFYIQEASSMLPPTALFSQLNETDNATILDMAAAPGSKTTQLAALMNNSGLLIANEYSSSRVKVLHANVQRMGVSNTALTHFDARVFGEYLYATFDAILLDAPCSGEGTIRKDPAALKNWSLESSRSIVATQKALIESAFLALKTGGILVYSTCALSRVENQEVCQHLKEMYPDAVEFESLRDLFIDADKACTEEGFLHVWPQIYDSEGFFVAKIRKTADIDRQVAEPRKQKNFPFTRASHKTDSKLRAYFQDTFAIELPSQSQIMVREQEFWLFPQKMQGLIGRMRFQRIGMKIAEELKHGIKAQHQAIQALSTQASMIELSQSQATQYLMGRDIPLEAGLKPQGEVIVSYHNSPLGLAKHLGKRLKNNLPRELVRDKIVNSDASKSQ</sequence>
<evidence type="ECO:0000313" key="12">
    <source>
        <dbReference type="Proteomes" id="UP000005839"/>
    </source>
</evidence>
<dbReference type="Pfam" id="PF17125">
    <property type="entry name" value="Methyltr_RsmF_N"/>
    <property type="match status" value="1"/>
</dbReference>
<accession>A9DMD3</accession>
<dbReference type="PANTHER" id="PTHR22807">
    <property type="entry name" value="NOP2 YEAST -RELATED NOL1/NOP2/FMU SUN DOMAIN-CONTAINING"/>
    <property type="match status" value="1"/>
</dbReference>
<dbReference type="PROSITE" id="PS01153">
    <property type="entry name" value="NOL1_NOP2_SUN"/>
    <property type="match status" value="1"/>
</dbReference>
<dbReference type="HAMAP" id="MF_01579">
    <property type="entry name" value="16SrRNA_methyltr_F"/>
    <property type="match status" value="1"/>
</dbReference>
<comment type="function">
    <text evidence="8">Specifically methylates the cytosine at position 1407 (m5C1407) of 16S rRNA.</text>
</comment>
<dbReference type="InterPro" id="IPR018314">
    <property type="entry name" value="RsmB/NOL1/NOP2-like_CS"/>
</dbReference>
<gene>
    <name evidence="8" type="primary">rsmF</name>
    <name evidence="11" type="ORF">KT99_09333</name>
</gene>
<dbReference type="NCBIfam" id="NF008898">
    <property type="entry name" value="PRK11933.1"/>
    <property type="match status" value="1"/>
</dbReference>
<comment type="similarity">
    <text evidence="1 8 9">Belongs to the class I-like SAM-binding methyltransferase superfamily. RsmB/NOP family.</text>
</comment>
<feature type="binding site" evidence="8 9">
    <location>
        <position position="158"/>
    </location>
    <ligand>
        <name>S-adenosyl-L-methionine</name>
        <dbReference type="ChEBI" id="CHEBI:59789"/>
    </ligand>
</feature>
<dbReference type="STRING" id="314608.KT99_09333"/>
<evidence type="ECO:0000259" key="10">
    <source>
        <dbReference type="PROSITE" id="PS51686"/>
    </source>
</evidence>
<feature type="active site" description="Nucleophile" evidence="8 9">
    <location>
        <position position="256"/>
    </location>
</feature>
<dbReference type="Pfam" id="PF13636">
    <property type="entry name" value="Methyltranf_PUA"/>
    <property type="match status" value="1"/>
</dbReference>
<evidence type="ECO:0000256" key="4">
    <source>
        <dbReference type="ARBA" id="ARBA00022603"/>
    </source>
</evidence>
<keyword evidence="7 8" id="KW-0694">RNA-binding</keyword>
<dbReference type="GO" id="GO:0070475">
    <property type="term" value="P:rRNA base methylation"/>
    <property type="evidence" value="ECO:0007669"/>
    <property type="project" value="TreeGrafter"/>
</dbReference>
<dbReference type="Pfam" id="PF21150">
    <property type="entry name" value="YebU_pre-PUA_dom"/>
    <property type="match status" value="1"/>
</dbReference>
<evidence type="ECO:0000256" key="9">
    <source>
        <dbReference type="PROSITE-ProRule" id="PRU01023"/>
    </source>
</evidence>
<comment type="caution">
    <text evidence="11">The sequence shown here is derived from an EMBL/GenBank/DDBJ whole genome shotgun (WGS) entry which is preliminary data.</text>
</comment>
<keyword evidence="6 8" id="KW-0949">S-adenosyl-L-methionine</keyword>
<feature type="binding site" evidence="8 9">
    <location>
        <position position="203"/>
    </location>
    <ligand>
        <name>S-adenosyl-L-methionine</name>
        <dbReference type="ChEBI" id="CHEBI:59789"/>
    </ligand>
</feature>
<feature type="binding site" evidence="8 9">
    <location>
        <begin position="134"/>
        <end position="140"/>
    </location>
    <ligand>
        <name>S-adenosyl-L-methionine</name>
        <dbReference type="ChEBI" id="CHEBI:59789"/>
    </ligand>
</feature>
<dbReference type="EC" id="2.1.1.178" evidence="8"/>
<dbReference type="EMBL" id="ABIC01000071">
    <property type="protein sequence ID" value="EDP98755.1"/>
    <property type="molecule type" value="Genomic_DNA"/>
</dbReference>
<dbReference type="InterPro" id="IPR011023">
    <property type="entry name" value="Nop2p"/>
</dbReference>
<comment type="catalytic activity">
    <reaction evidence="8">
        <text>cytidine(1407) in 16S rRNA + S-adenosyl-L-methionine = 5-methylcytidine(1407) in 16S rRNA + S-adenosyl-L-homocysteine + H(+)</text>
        <dbReference type="Rhea" id="RHEA:42756"/>
        <dbReference type="Rhea" id="RHEA-COMP:10223"/>
        <dbReference type="Rhea" id="RHEA-COMP:10224"/>
        <dbReference type="ChEBI" id="CHEBI:15378"/>
        <dbReference type="ChEBI" id="CHEBI:57856"/>
        <dbReference type="ChEBI" id="CHEBI:59789"/>
        <dbReference type="ChEBI" id="CHEBI:74483"/>
        <dbReference type="ChEBI" id="CHEBI:82748"/>
        <dbReference type="EC" id="2.1.1.178"/>
    </reaction>
</comment>
<feature type="binding site" evidence="8 9">
    <location>
        <position position="185"/>
    </location>
    <ligand>
        <name>S-adenosyl-L-methionine</name>
        <dbReference type="ChEBI" id="CHEBI:59789"/>
    </ligand>
</feature>
<keyword evidence="2 8" id="KW-0963">Cytoplasm</keyword>
<keyword evidence="5 8" id="KW-0808">Transferase</keyword>
<dbReference type="PANTHER" id="PTHR22807:SF30">
    <property type="entry name" value="28S RRNA (CYTOSINE(4447)-C(5))-METHYLTRANSFERASE-RELATED"/>
    <property type="match status" value="1"/>
</dbReference>
<dbReference type="PRINTS" id="PR02008">
    <property type="entry name" value="RCMTFAMILY"/>
</dbReference>
<feature type="domain" description="SAM-dependent MTase RsmB/NOP-type" evidence="10">
    <location>
        <begin position="38"/>
        <end position="320"/>
    </location>
</feature>
<comment type="subcellular location">
    <subcellularLocation>
        <location evidence="8">Cytoplasm</location>
    </subcellularLocation>
</comment>